<accession>W9SA23</accession>
<organism evidence="1 2">
    <name type="scientific">Morus notabilis</name>
    <dbReference type="NCBI Taxonomy" id="981085"/>
    <lineage>
        <taxon>Eukaryota</taxon>
        <taxon>Viridiplantae</taxon>
        <taxon>Streptophyta</taxon>
        <taxon>Embryophyta</taxon>
        <taxon>Tracheophyta</taxon>
        <taxon>Spermatophyta</taxon>
        <taxon>Magnoliopsida</taxon>
        <taxon>eudicotyledons</taxon>
        <taxon>Gunneridae</taxon>
        <taxon>Pentapetalae</taxon>
        <taxon>rosids</taxon>
        <taxon>fabids</taxon>
        <taxon>Rosales</taxon>
        <taxon>Moraceae</taxon>
        <taxon>Moreae</taxon>
        <taxon>Morus</taxon>
    </lineage>
</organism>
<sequence length="93" mass="10168">MSGGQAGGKMRTMRTEWHGVPYRRTPARLSERLDIPAAVHVSDPLGLDPHQLVSKSPQPSDASYGGPAAMLTLTLSTPLLKYYSLSTDWTLSW</sequence>
<proteinExistence type="predicted"/>
<dbReference type="AlphaFoldDB" id="W9SA23"/>
<reference evidence="2" key="1">
    <citation type="submission" date="2013-01" db="EMBL/GenBank/DDBJ databases">
        <title>Draft Genome Sequence of a Mulberry Tree, Morus notabilis C.K. Schneid.</title>
        <authorList>
            <person name="He N."/>
            <person name="Zhao S."/>
        </authorList>
    </citation>
    <scope>NUCLEOTIDE SEQUENCE</scope>
</reference>
<dbReference type="Proteomes" id="UP000030645">
    <property type="component" value="Unassembled WGS sequence"/>
</dbReference>
<evidence type="ECO:0000313" key="1">
    <source>
        <dbReference type="EMBL" id="EXB95716.1"/>
    </source>
</evidence>
<name>W9SA23_9ROSA</name>
<dbReference type="EMBL" id="KE345220">
    <property type="protein sequence ID" value="EXB95716.1"/>
    <property type="molecule type" value="Genomic_DNA"/>
</dbReference>
<keyword evidence="2" id="KW-1185">Reference proteome</keyword>
<protein>
    <submittedName>
        <fullName evidence="1">Uncharacterized protein</fullName>
    </submittedName>
</protein>
<gene>
    <name evidence="1" type="ORF">L484_007466</name>
</gene>
<evidence type="ECO:0000313" key="2">
    <source>
        <dbReference type="Proteomes" id="UP000030645"/>
    </source>
</evidence>